<dbReference type="InterPro" id="IPR029063">
    <property type="entry name" value="SAM-dependent_MTases_sf"/>
</dbReference>
<dbReference type="OrthoDB" id="9772751at2"/>
<dbReference type="KEGG" id="ral:Rumal_1188"/>
<evidence type="ECO:0000313" key="2">
    <source>
        <dbReference type="EMBL" id="ADU21708.1"/>
    </source>
</evidence>
<proteinExistence type="predicted"/>
<organism evidence="2 3">
    <name type="scientific">Ruminococcus albus (strain ATCC 27210 / DSM 20455 / JCM 14654 / NCDO 2250 / 7)</name>
    <dbReference type="NCBI Taxonomy" id="697329"/>
    <lineage>
        <taxon>Bacteria</taxon>
        <taxon>Bacillati</taxon>
        <taxon>Bacillota</taxon>
        <taxon>Clostridia</taxon>
        <taxon>Eubacteriales</taxon>
        <taxon>Oscillospiraceae</taxon>
        <taxon>Ruminococcus</taxon>
    </lineage>
</organism>
<protein>
    <submittedName>
        <fullName evidence="2">Methyltransferase type 11</fullName>
    </submittedName>
</protein>
<dbReference type="Pfam" id="PF08241">
    <property type="entry name" value="Methyltransf_11"/>
    <property type="match status" value="2"/>
</dbReference>
<dbReference type="GO" id="GO:0032259">
    <property type="term" value="P:methylation"/>
    <property type="evidence" value="ECO:0007669"/>
    <property type="project" value="UniProtKB-KW"/>
</dbReference>
<gene>
    <name evidence="2" type="ordered locus">Rumal_1188</name>
</gene>
<feature type="domain" description="Methyltransferase type 11" evidence="1">
    <location>
        <begin position="279"/>
        <end position="373"/>
    </location>
</feature>
<dbReference type="AlphaFoldDB" id="E6UDA3"/>
<accession>E6UDA3</accession>
<dbReference type="CDD" id="cd02440">
    <property type="entry name" value="AdoMet_MTases"/>
    <property type="match status" value="2"/>
</dbReference>
<dbReference type="eggNOG" id="COG2226">
    <property type="taxonomic scope" value="Bacteria"/>
</dbReference>
<sequence>MTSKEYKELSVKEFTKAAEIYESDNAGVYNMCKKDYPDVLAEIEKEPFNDLLDCGCGTGPMLTLLHRKYPDKRYTGIDLTPKMIEIAKRKKMKGVELVVGDCENLPFDDDSFDVVICCESFHHYPNPGDFFSSVYRVLRPNGRLILRDMTMSSDAVRWFCNNIEMPLIHLAGKGDVRIYGREDIRKLCKNARLKMESFEKRGFCRMHCVARKVQKTEDQYESIESSYKKSRNIYDDVLTQDKWWSKLYMNLFWNGVDDNKIAEKVLSYIPDDFSGRLLDVPVGTAVFTHKKYSSLKNADITCLDYSEDMLAQARERMGNIDNVKLVQGDVGKLPYRNGSFDIVLSMNGFHAFPDKSAAFRETFRVLKKGGKFIACFYIKGESKITDCLVRNFLAKKGWFTPPFDTVEKLKRRLQKVYAITDLRVEGSIVYFCAVKR</sequence>
<dbReference type="STRING" id="697329.Rumal_1188"/>
<dbReference type="Proteomes" id="UP000006919">
    <property type="component" value="Chromosome"/>
</dbReference>
<dbReference type="Gene3D" id="3.40.50.150">
    <property type="entry name" value="Vaccinia Virus protein VP39"/>
    <property type="match status" value="2"/>
</dbReference>
<keyword evidence="2" id="KW-0489">Methyltransferase</keyword>
<dbReference type="EMBL" id="CP002403">
    <property type="protein sequence ID" value="ADU21708.1"/>
    <property type="molecule type" value="Genomic_DNA"/>
</dbReference>
<dbReference type="PANTHER" id="PTHR43591">
    <property type="entry name" value="METHYLTRANSFERASE"/>
    <property type="match status" value="1"/>
</dbReference>
<dbReference type="GO" id="GO:0008757">
    <property type="term" value="F:S-adenosylmethionine-dependent methyltransferase activity"/>
    <property type="evidence" value="ECO:0007669"/>
    <property type="project" value="InterPro"/>
</dbReference>
<keyword evidence="2" id="KW-0808">Transferase</keyword>
<dbReference type="RefSeq" id="WP_013497881.1">
    <property type="nucleotide sequence ID" value="NC_014833.1"/>
</dbReference>
<dbReference type="SUPFAM" id="SSF53335">
    <property type="entry name" value="S-adenosyl-L-methionine-dependent methyltransferases"/>
    <property type="match status" value="2"/>
</dbReference>
<dbReference type="HOGENOM" id="CLU_628345_0_0_9"/>
<reference evidence="2 3" key="1">
    <citation type="journal article" date="2011" name="J. Bacteriol.">
        <title>Complete genome of the cellulolytic ruminal bacterium Ruminococcus albus 7.</title>
        <authorList>
            <person name="Suen G."/>
            <person name="Stevenson D.M."/>
            <person name="Bruce D.C."/>
            <person name="Chertkov O."/>
            <person name="Copeland A."/>
            <person name="Cheng J.F."/>
            <person name="Detter C."/>
            <person name="Detter J.C."/>
            <person name="Goodwin L.A."/>
            <person name="Han C.S."/>
            <person name="Hauser L.J."/>
            <person name="Ivanova N.N."/>
            <person name="Kyrpides N.C."/>
            <person name="Land M.L."/>
            <person name="Lapidus A."/>
            <person name="Lucas S."/>
            <person name="Ovchinnikova G."/>
            <person name="Pitluck S."/>
            <person name="Tapia R."/>
            <person name="Woyke T."/>
            <person name="Boyum J."/>
            <person name="Mead D."/>
            <person name="Weimer P.J."/>
        </authorList>
    </citation>
    <scope>NUCLEOTIDE SEQUENCE [LARGE SCALE GENOMIC DNA]</scope>
    <source>
        <strain evidence="3">ATCC 27210 / DSM 20455 / JCM 14654 / NCDO 2250 / 7</strain>
    </source>
</reference>
<feature type="domain" description="Methyltransferase type 11" evidence="1">
    <location>
        <begin position="52"/>
        <end position="146"/>
    </location>
</feature>
<dbReference type="InterPro" id="IPR013216">
    <property type="entry name" value="Methyltransf_11"/>
</dbReference>
<evidence type="ECO:0000259" key="1">
    <source>
        <dbReference type="Pfam" id="PF08241"/>
    </source>
</evidence>
<evidence type="ECO:0000313" key="3">
    <source>
        <dbReference type="Proteomes" id="UP000006919"/>
    </source>
</evidence>
<name>E6UDA3_RUMA7</name>